<dbReference type="CDD" id="cd24050">
    <property type="entry name" value="ASKHA_NBD_ANMK"/>
    <property type="match status" value="1"/>
</dbReference>
<dbReference type="EC" id="2.7.1.170" evidence="1"/>
<dbReference type="NCBIfam" id="NF007148">
    <property type="entry name" value="PRK09585.3-2"/>
    <property type="match status" value="1"/>
</dbReference>
<dbReference type="AlphaFoldDB" id="A0A1P8UK11"/>
<organism evidence="2 3">
    <name type="scientific">Acidihalobacter ferrooxydans</name>
    <dbReference type="NCBI Taxonomy" id="1765967"/>
    <lineage>
        <taxon>Bacteria</taxon>
        <taxon>Pseudomonadati</taxon>
        <taxon>Pseudomonadota</taxon>
        <taxon>Gammaproteobacteria</taxon>
        <taxon>Chromatiales</taxon>
        <taxon>Ectothiorhodospiraceae</taxon>
        <taxon>Acidihalobacter</taxon>
    </lineage>
</organism>
<keyword evidence="1 2" id="KW-0418">Kinase</keyword>
<protein>
    <recommendedName>
        <fullName evidence="1">Anhydro-N-acetylmuramic acid kinase</fullName>
        <ecNumber evidence="1">2.7.1.170</ecNumber>
    </recommendedName>
    <alternativeName>
        <fullName evidence="1">AnhMurNAc kinase</fullName>
    </alternativeName>
</protein>
<comment type="similarity">
    <text evidence="1">Belongs to the anhydro-N-acetylmuramic acid kinase family.</text>
</comment>
<dbReference type="GO" id="GO:0016773">
    <property type="term" value="F:phosphotransferase activity, alcohol group as acceptor"/>
    <property type="evidence" value="ECO:0007669"/>
    <property type="project" value="UniProtKB-UniRule"/>
</dbReference>
<dbReference type="Proteomes" id="UP000243807">
    <property type="component" value="Chromosome"/>
</dbReference>
<dbReference type="UniPathway" id="UPA00544"/>
<dbReference type="Pfam" id="PF03702">
    <property type="entry name" value="AnmK"/>
    <property type="match status" value="1"/>
</dbReference>
<evidence type="ECO:0000313" key="3">
    <source>
        <dbReference type="Proteomes" id="UP000243807"/>
    </source>
</evidence>
<sequence>MKELFLGLMSGTSLDGIDTCIAAFDPQFEIVGTHKGDLPDDLRRELIALIHDTSPDRRGMLARIGELDARLGELFAQTVLDALEQHAIPSTAIRAIGSHGQTVWHQPLGAYPFSLQIGDAARIAERTNITTVADFRRRDIAAGGQGAPLVPAFHAAMFQTPTEARAVVNIGGMANITLLPPSEDTASVSGFDTGPGNILLDIHIQRYRASAYDQDGAFAASGDCDEALLDVLLHDPYFALPPPKSTGREHFNAAWLDQHLNNPRLSPADVQATLTEFTARSIAAAVDTYFSHCQRLLICGGGAHNNELIRRLSANLRSTCVIESTSAYGIEPDWIEASAFAWLARQTLLLRPGNLPRVTGASKSVILGAIHPASSPYQ</sequence>
<comment type="function">
    <text evidence="1">Catalyzes the specific phosphorylation of 1,6-anhydro-N-acetylmuramic acid (anhMurNAc) with the simultaneous cleavage of the 1,6-anhydro ring, generating MurNAc-6-P. Is required for the utilization of anhMurNAc either imported from the medium or derived from its own cell wall murein, and thus plays a role in cell wall recycling.</text>
</comment>
<dbReference type="EMBL" id="CP019434">
    <property type="protein sequence ID" value="APZ44168.1"/>
    <property type="molecule type" value="Genomic_DNA"/>
</dbReference>
<dbReference type="PANTHER" id="PTHR30605">
    <property type="entry name" value="ANHYDRO-N-ACETYLMURAMIC ACID KINASE"/>
    <property type="match status" value="1"/>
</dbReference>
<feature type="binding site" evidence="1">
    <location>
        <begin position="11"/>
        <end position="18"/>
    </location>
    <ligand>
        <name>ATP</name>
        <dbReference type="ChEBI" id="CHEBI:30616"/>
    </ligand>
</feature>
<dbReference type="NCBIfam" id="NF007139">
    <property type="entry name" value="PRK09585.1-3"/>
    <property type="match status" value="1"/>
</dbReference>
<dbReference type="InterPro" id="IPR043129">
    <property type="entry name" value="ATPase_NBD"/>
</dbReference>
<keyword evidence="3" id="KW-1185">Reference proteome</keyword>
<name>A0A1P8UK11_9GAMM</name>
<keyword evidence="1" id="KW-0119">Carbohydrate metabolism</keyword>
<comment type="pathway">
    <text evidence="1">Cell wall biogenesis; peptidoglycan recycling.</text>
</comment>
<dbReference type="GO" id="GO:0006040">
    <property type="term" value="P:amino sugar metabolic process"/>
    <property type="evidence" value="ECO:0007669"/>
    <property type="project" value="InterPro"/>
</dbReference>
<dbReference type="SUPFAM" id="SSF53067">
    <property type="entry name" value="Actin-like ATPase domain"/>
    <property type="match status" value="1"/>
</dbReference>
<dbReference type="Gene3D" id="3.30.420.40">
    <property type="match status" value="2"/>
</dbReference>
<dbReference type="GO" id="GO:0005524">
    <property type="term" value="F:ATP binding"/>
    <property type="evidence" value="ECO:0007669"/>
    <property type="project" value="UniProtKB-UniRule"/>
</dbReference>
<dbReference type="KEGG" id="afy:BW247_14625"/>
<comment type="pathway">
    <text evidence="1">Amino-sugar metabolism; 1,6-anhydro-N-acetylmuramate degradation.</text>
</comment>
<keyword evidence="1" id="KW-0067">ATP-binding</keyword>
<gene>
    <name evidence="1" type="primary">anmK</name>
    <name evidence="2" type="ORF">BW247_14625</name>
</gene>
<dbReference type="GO" id="GO:0009254">
    <property type="term" value="P:peptidoglycan turnover"/>
    <property type="evidence" value="ECO:0007669"/>
    <property type="project" value="UniProtKB-UniRule"/>
</dbReference>
<accession>A0A1P8UK11</accession>
<dbReference type="HAMAP" id="MF_01270">
    <property type="entry name" value="AnhMurNAc_kinase"/>
    <property type="match status" value="1"/>
</dbReference>
<dbReference type="RefSeq" id="WP_076837791.1">
    <property type="nucleotide sequence ID" value="NZ_CP019434.1"/>
</dbReference>
<dbReference type="STRING" id="1765967.BW247_14625"/>
<evidence type="ECO:0000313" key="2">
    <source>
        <dbReference type="EMBL" id="APZ44168.1"/>
    </source>
</evidence>
<dbReference type="UniPathway" id="UPA00343"/>
<dbReference type="GO" id="GO:0016301">
    <property type="term" value="F:kinase activity"/>
    <property type="evidence" value="ECO:0007669"/>
    <property type="project" value="UniProtKB-KW"/>
</dbReference>
<evidence type="ECO:0000256" key="1">
    <source>
        <dbReference type="HAMAP-Rule" id="MF_01270"/>
    </source>
</evidence>
<dbReference type="GO" id="GO:0097175">
    <property type="term" value="P:1,6-anhydro-N-acetyl-beta-muramic acid catabolic process"/>
    <property type="evidence" value="ECO:0007669"/>
    <property type="project" value="UniProtKB-UniRule"/>
</dbReference>
<keyword evidence="1" id="KW-0808">Transferase</keyword>
<dbReference type="OrthoDB" id="9763949at2"/>
<dbReference type="InterPro" id="IPR005338">
    <property type="entry name" value="Anhydro_N_Ac-Mur_kinase"/>
</dbReference>
<keyword evidence="1" id="KW-0547">Nucleotide-binding</keyword>
<comment type="catalytic activity">
    <reaction evidence="1">
        <text>1,6-anhydro-N-acetyl-beta-muramate + ATP + H2O = N-acetyl-D-muramate 6-phosphate + ADP + H(+)</text>
        <dbReference type="Rhea" id="RHEA:24952"/>
        <dbReference type="ChEBI" id="CHEBI:15377"/>
        <dbReference type="ChEBI" id="CHEBI:15378"/>
        <dbReference type="ChEBI" id="CHEBI:30616"/>
        <dbReference type="ChEBI" id="CHEBI:58690"/>
        <dbReference type="ChEBI" id="CHEBI:58722"/>
        <dbReference type="ChEBI" id="CHEBI:456216"/>
        <dbReference type="EC" id="2.7.1.170"/>
    </reaction>
</comment>
<reference evidence="2 3" key="1">
    <citation type="submission" date="2017-01" db="EMBL/GenBank/DDBJ databases">
        <title>Draft sequence of Acidihalobacter ferrooxidans strain DSM 14175 (strain V8).</title>
        <authorList>
            <person name="Khaleque H.N."/>
            <person name="Ramsay J.P."/>
            <person name="Murphy R.J.T."/>
            <person name="Kaksonen A.H."/>
            <person name="Boxall N.J."/>
            <person name="Watkin E.L.J."/>
        </authorList>
    </citation>
    <scope>NUCLEOTIDE SEQUENCE [LARGE SCALE GENOMIC DNA]</scope>
    <source>
        <strain evidence="2 3">V8</strain>
    </source>
</reference>
<proteinExistence type="inferred from homology"/>
<dbReference type="PANTHER" id="PTHR30605:SF0">
    <property type="entry name" value="ANHYDRO-N-ACETYLMURAMIC ACID KINASE"/>
    <property type="match status" value="1"/>
</dbReference>